<feature type="transmembrane region" description="Helical" evidence="2">
    <location>
        <begin position="449"/>
        <end position="469"/>
    </location>
</feature>
<keyword evidence="2" id="KW-0472">Membrane</keyword>
<evidence type="ECO:0000256" key="2">
    <source>
        <dbReference type="SAM" id="Phobius"/>
    </source>
</evidence>
<dbReference type="KEGG" id="ams:AMIS_66510"/>
<dbReference type="PATRIC" id="fig|512565.3.peg.6655"/>
<feature type="region of interest" description="Disordered" evidence="1">
    <location>
        <begin position="229"/>
        <end position="424"/>
    </location>
</feature>
<proteinExistence type="predicted"/>
<feature type="compositionally biased region" description="Low complexity" evidence="1">
    <location>
        <begin position="267"/>
        <end position="308"/>
    </location>
</feature>
<reference evidence="3 4" key="1">
    <citation type="submission" date="2012-02" db="EMBL/GenBank/DDBJ databases">
        <title>Complete genome sequence of Actinoplanes missouriensis 431 (= NBRC 102363).</title>
        <authorList>
            <person name="Ohnishi Y."/>
            <person name="Ishikawa J."/>
            <person name="Sekine M."/>
            <person name="Hosoyama A."/>
            <person name="Harada T."/>
            <person name="Narita H."/>
            <person name="Hata T."/>
            <person name="Konno Y."/>
            <person name="Tutikane K."/>
            <person name="Fujita N."/>
            <person name="Horinouchi S."/>
            <person name="Hayakawa M."/>
        </authorList>
    </citation>
    <scope>NUCLEOTIDE SEQUENCE [LARGE SCALE GENOMIC DNA]</scope>
    <source>
        <strain evidence="4">ATCC 14538 / DSM 43046 / CBS 188.64 / JCM 3121 / NBRC 102363 / NCIMB 12654 / NRRL B-3342 / UNCC 431</strain>
    </source>
</reference>
<dbReference type="AlphaFoldDB" id="I0HFT4"/>
<organism evidence="3 4">
    <name type="scientific">Actinoplanes missouriensis (strain ATCC 14538 / DSM 43046 / CBS 188.64 / JCM 3121 / NBRC 102363 / NCIMB 12654 / NRRL B-3342 / UNCC 431)</name>
    <dbReference type="NCBI Taxonomy" id="512565"/>
    <lineage>
        <taxon>Bacteria</taxon>
        <taxon>Bacillati</taxon>
        <taxon>Actinomycetota</taxon>
        <taxon>Actinomycetes</taxon>
        <taxon>Micromonosporales</taxon>
        <taxon>Micromonosporaceae</taxon>
        <taxon>Actinoplanes</taxon>
    </lineage>
</organism>
<dbReference type="STRING" id="512565.AMIS_66510"/>
<keyword evidence="4" id="KW-1185">Reference proteome</keyword>
<sequence length="478" mass="47893">MRRTRLLAAGAVLAAVGGVIGFTQFSYAEDTPGTRAGESGAGKVVGNNLTILTDTCVDSDLEAHDGFQKGNRCVSTEFGEVGAAANNPTLLITEAPRNVAPATPFTLRVSTRNLIRDRFLAAGQGGYYVESSVLQNGLVRGHFHTACRMLTSTDEAPESAPVPAFFVATEDRQGGADPDTVTIQVPGLPEEGTAQCSSWAGDGSHRIPMMERANQTPALDSVRITVRAAGGNNGGGNNGGGNNGGGNNGGGGNNNGGNNAGGGNTGGNNTNSGAVKPSKPAATKPAATATPKTTTSTPRPNTTTANSGSGNGGVSADGAGNGSNDDDSSSNENANQGTNDKDTTNEAGDAGSTGTDDTATDTDTESDAGSTGTADSEEATEATPEATTKAAKPKASKSAESTTTEDENGTGAGDDGAPDDIEYVPADTTQAEPPAAQESGPISLIANNIAWVGGGAVLLLVGLIAAALIRNRPRNTWR</sequence>
<keyword evidence="2" id="KW-1133">Transmembrane helix</keyword>
<evidence type="ECO:0000313" key="4">
    <source>
        <dbReference type="Proteomes" id="UP000007882"/>
    </source>
</evidence>
<feature type="compositionally biased region" description="Low complexity" evidence="1">
    <location>
        <begin position="381"/>
        <end position="390"/>
    </location>
</feature>
<protein>
    <submittedName>
        <fullName evidence="3">Uncharacterized protein</fullName>
    </submittedName>
</protein>
<feature type="compositionally biased region" description="Low complexity" evidence="1">
    <location>
        <begin position="346"/>
        <end position="357"/>
    </location>
</feature>
<gene>
    <name evidence="3" type="ordered locus">AMIS_66510</name>
</gene>
<dbReference type="eggNOG" id="ENOG5033THG">
    <property type="taxonomic scope" value="Bacteria"/>
</dbReference>
<evidence type="ECO:0000256" key="1">
    <source>
        <dbReference type="SAM" id="MobiDB-lite"/>
    </source>
</evidence>
<dbReference type="Proteomes" id="UP000007882">
    <property type="component" value="Chromosome"/>
</dbReference>
<name>I0HFT4_ACTM4</name>
<accession>I0HFT4</accession>
<evidence type="ECO:0000313" key="3">
    <source>
        <dbReference type="EMBL" id="BAL91871.1"/>
    </source>
</evidence>
<feature type="compositionally biased region" description="Gly residues" evidence="1">
    <location>
        <begin position="231"/>
        <end position="266"/>
    </location>
</feature>
<feature type="compositionally biased region" description="Gly residues" evidence="1">
    <location>
        <begin position="309"/>
        <end position="321"/>
    </location>
</feature>
<dbReference type="OrthoDB" id="3579537at2"/>
<dbReference type="EMBL" id="AP012319">
    <property type="protein sequence ID" value="BAL91871.1"/>
    <property type="molecule type" value="Genomic_DNA"/>
</dbReference>
<dbReference type="HOGENOM" id="CLU_570660_0_0_11"/>
<keyword evidence="2" id="KW-0812">Transmembrane</keyword>